<comment type="caution">
    <text evidence="1">The sequence shown here is derived from an EMBL/GenBank/DDBJ whole genome shotgun (WGS) entry which is preliminary data.</text>
</comment>
<dbReference type="Proteomes" id="UP001211711">
    <property type="component" value="Unassembled WGS sequence"/>
</dbReference>
<reference evidence="1 2" key="1">
    <citation type="submission" date="2023-01" db="EMBL/GenBank/DDBJ databases">
        <title>Genomes from the Australian National Cyanobacteria Reference Collection.</title>
        <authorList>
            <person name="Willis A."/>
            <person name="Lee E.M.F."/>
        </authorList>
    </citation>
    <scope>NUCLEOTIDE SEQUENCE [LARGE SCALE GENOMIC DNA]</scope>
    <source>
        <strain evidence="1 2">CS-549</strain>
    </source>
</reference>
<proteinExistence type="predicted"/>
<evidence type="ECO:0000313" key="2">
    <source>
        <dbReference type="Proteomes" id="UP001211711"/>
    </source>
</evidence>
<evidence type="ECO:0000313" key="1">
    <source>
        <dbReference type="EMBL" id="MDB9442189.1"/>
    </source>
</evidence>
<organism evidence="1 2">
    <name type="scientific">Sphaerospermopsis kisseleviana CS-549</name>
    <dbReference type="NCBI Taxonomy" id="3021783"/>
    <lineage>
        <taxon>Bacteria</taxon>
        <taxon>Bacillati</taxon>
        <taxon>Cyanobacteriota</taxon>
        <taxon>Cyanophyceae</taxon>
        <taxon>Nostocales</taxon>
        <taxon>Aphanizomenonaceae</taxon>
        <taxon>Sphaerospermopsis</taxon>
        <taxon>Sphaerospermopsis kisseleviana</taxon>
    </lineage>
</organism>
<gene>
    <name evidence="1" type="ORF">PN497_12575</name>
</gene>
<sequence>MSHKHKTQKETLLSTIFLSCLITNLISFPVKAETSNLVNCGIEAEYPSKLSRNIELKQFGVALKIPANYRVMGLMDGSVSLVDNGTFKSLECFAKNPNAFGGSGYGSISIYKSSETFIYSNVYDKLLEKDNVFIVWKKTPLNDADDNYEHKIKLRVKTPNGLIEIESQSDVQFTGKLSEFDDFLQMLLDVVRDVEVL</sequence>
<protein>
    <recommendedName>
        <fullName evidence="3">Secreted protein</fullName>
    </recommendedName>
</protein>
<keyword evidence="2" id="KW-1185">Reference proteome</keyword>
<dbReference type="RefSeq" id="WP_096565587.1">
    <property type="nucleotide sequence ID" value="NZ_JAQMTI010000148.1"/>
</dbReference>
<accession>A0ABT4ZSE6</accession>
<dbReference type="EMBL" id="JAQMTI010000148">
    <property type="protein sequence ID" value="MDB9442189.1"/>
    <property type="molecule type" value="Genomic_DNA"/>
</dbReference>
<name>A0ABT4ZSE6_9CYAN</name>
<evidence type="ECO:0008006" key="3">
    <source>
        <dbReference type="Google" id="ProtNLM"/>
    </source>
</evidence>